<sequence length="11" mass="1087">MGDGVAGLVRL</sequence>
<reference evidence="1" key="2">
    <citation type="journal article" date="2015" name="Fish Shellfish Immunol.">
        <title>Early steps in the European eel (Anguilla anguilla)-Vibrio vulnificus interaction in the gills: Role of the RtxA13 toxin.</title>
        <authorList>
            <person name="Callol A."/>
            <person name="Pajuelo D."/>
            <person name="Ebbesson L."/>
            <person name="Teles M."/>
            <person name="MacKenzie S."/>
            <person name="Amaro C."/>
        </authorList>
    </citation>
    <scope>NUCLEOTIDE SEQUENCE</scope>
</reference>
<proteinExistence type="predicted"/>
<organism evidence="1">
    <name type="scientific">Anguilla anguilla</name>
    <name type="common">European freshwater eel</name>
    <name type="synonym">Muraena anguilla</name>
    <dbReference type="NCBI Taxonomy" id="7936"/>
    <lineage>
        <taxon>Eukaryota</taxon>
        <taxon>Metazoa</taxon>
        <taxon>Chordata</taxon>
        <taxon>Craniata</taxon>
        <taxon>Vertebrata</taxon>
        <taxon>Euteleostomi</taxon>
        <taxon>Actinopterygii</taxon>
        <taxon>Neopterygii</taxon>
        <taxon>Teleostei</taxon>
        <taxon>Anguilliformes</taxon>
        <taxon>Anguillidae</taxon>
        <taxon>Anguilla</taxon>
    </lineage>
</organism>
<accession>A0A0E9USV5</accession>
<name>A0A0E9USV5_ANGAN</name>
<evidence type="ECO:0000313" key="1">
    <source>
        <dbReference type="EMBL" id="JAH68897.1"/>
    </source>
</evidence>
<reference evidence="1" key="1">
    <citation type="submission" date="2014-11" db="EMBL/GenBank/DDBJ databases">
        <authorList>
            <person name="Amaro Gonzalez C."/>
        </authorList>
    </citation>
    <scope>NUCLEOTIDE SEQUENCE</scope>
</reference>
<protein>
    <submittedName>
        <fullName evidence="1">Uncharacterized protein</fullName>
    </submittedName>
</protein>
<dbReference type="EMBL" id="GBXM01039680">
    <property type="protein sequence ID" value="JAH68897.1"/>
    <property type="molecule type" value="Transcribed_RNA"/>
</dbReference>